<dbReference type="InterPro" id="IPR050250">
    <property type="entry name" value="Macrolide_Exporter_MacB"/>
</dbReference>
<feature type="transmembrane region" description="Helical" evidence="8">
    <location>
        <begin position="412"/>
        <end position="436"/>
    </location>
</feature>
<dbReference type="AlphaFoldDB" id="A0A1I0Z4I5"/>
<feature type="compositionally biased region" description="Low complexity" evidence="7">
    <location>
        <begin position="296"/>
        <end position="305"/>
    </location>
</feature>
<comment type="subcellular location">
    <subcellularLocation>
        <location evidence="1">Cell membrane</location>
        <topology evidence="1">Multi-pass membrane protein</topology>
    </subcellularLocation>
</comment>
<keyword evidence="4 8" id="KW-1133">Transmembrane helix</keyword>
<reference evidence="11 12" key="1">
    <citation type="submission" date="2016-10" db="EMBL/GenBank/DDBJ databases">
        <authorList>
            <person name="de Groot N.N."/>
        </authorList>
    </citation>
    <scope>NUCLEOTIDE SEQUENCE [LARGE SCALE GENOMIC DNA]</scope>
    <source>
        <strain evidence="11 12">DSM 5522</strain>
    </source>
</reference>
<dbReference type="EMBL" id="FOJY01000013">
    <property type="protein sequence ID" value="SFB20247.1"/>
    <property type="molecule type" value="Genomic_DNA"/>
</dbReference>
<evidence type="ECO:0000256" key="2">
    <source>
        <dbReference type="ARBA" id="ARBA00022475"/>
    </source>
</evidence>
<dbReference type="Proteomes" id="UP000198838">
    <property type="component" value="Unassembled WGS sequence"/>
</dbReference>
<dbReference type="GO" id="GO:0005886">
    <property type="term" value="C:plasma membrane"/>
    <property type="evidence" value="ECO:0007669"/>
    <property type="project" value="UniProtKB-SubCell"/>
</dbReference>
<proteinExistence type="inferred from homology"/>
<feature type="transmembrane region" description="Helical" evidence="8">
    <location>
        <begin position="20"/>
        <end position="40"/>
    </location>
</feature>
<feature type="transmembrane region" description="Helical" evidence="8">
    <location>
        <begin position="374"/>
        <end position="400"/>
    </location>
</feature>
<keyword evidence="5 8" id="KW-0472">Membrane</keyword>
<keyword evidence="3 8" id="KW-0812">Transmembrane</keyword>
<dbReference type="STRING" id="1120918.SAMN05216249_1133"/>
<dbReference type="Pfam" id="PF12704">
    <property type="entry name" value="MacB_PCD"/>
    <property type="match status" value="1"/>
</dbReference>
<dbReference type="Pfam" id="PF02687">
    <property type="entry name" value="FtsX"/>
    <property type="match status" value="1"/>
</dbReference>
<name>A0A1I0Z4I5_9FIRM</name>
<evidence type="ECO:0000256" key="8">
    <source>
        <dbReference type="SAM" id="Phobius"/>
    </source>
</evidence>
<evidence type="ECO:0000313" key="11">
    <source>
        <dbReference type="EMBL" id="SFB20247.1"/>
    </source>
</evidence>
<feature type="domain" description="ABC3 transporter permease C-terminal" evidence="9">
    <location>
        <begin position="334"/>
        <end position="446"/>
    </location>
</feature>
<dbReference type="PANTHER" id="PTHR30572:SF4">
    <property type="entry name" value="ABC TRANSPORTER PERMEASE YTRF"/>
    <property type="match status" value="1"/>
</dbReference>
<dbReference type="RefSeq" id="WP_242949107.1">
    <property type="nucleotide sequence ID" value="NZ_FOJY01000013.1"/>
</dbReference>
<sequence>MIENIRLSFQGIWGHKLRSLLTMLGIIIGIAAIIAIVSTIKGTNEQIKRNLIGSGNNTVKVELRNSEDEYGESQVSALGLPEIDKNVINQIEEFDEVESAVVYHSTSVYSGLYYKNNSLSNGHVYGTTAKYFDVAGLKIKQGRGFMDSDISKYRKVAIIDNESLDAFFIDGDPIGQTIEIQKEPFTIIGVVTESEEFEPVINSEEDYYSYQSEAGGNVYVPYSIWPTIYGYDLAQNVLIKASTTDEMSKAGKTVADYLNSQIPQSQQTPAGQESAAMGDQETLTDVEGDKGDADISGEGSSSKSGISYKAEDKLEEAKQLQQLSTATNQQLIWIASISLLVGGIGVMNIMLVSVTERTSEIGLKKAIGARKGQIMLQFLTEAAVLTSLGGLIGVIAGIVLAQAISKLSSTPVAISVPAAVLGVVFSMLIGIVFGLLPSRKAANLNPIEALRHE</sequence>
<accession>A0A1I0Z4I5</accession>
<evidence type="ECO:0000259" key="10">
    <source>
        <dbReference type="Pfam" id="PF12704"/>
    </source>
</evidence>
<feature type="domain" description="MacB-like periplasmic core" evidence="10">
    <location>
        <begin position="19"/>
        <end position="252"/>
    </location>
</feature>
<evidence type="ECO:0000256" key="7">
    <source>
        <dbReference type="SAM" id="MobiDB-lite"/>
    </source>
</evidence>
<dbReference type="InterPro" id="IPR025857">
    <property type="entry name" value="MacB_PCD"/>
</dbReference>
<protein>
    <submittedName>
        <fullName evidence="11">Putative ABC transport system permease protein</fullName>
    </submittedName>
</protein>
<dbReference type="GO" id="GO:0022857">
    <property type="term" value="F:transmembrane transporter activity"/>
    <property type="evidence" value="ECO:0007669"/>
    <property type="project" value="TreeGrafter"/>
</dbReference>
<evidence type="ECO:0000256" key="3">
    <source>
        <dbReference type="ARBA" id="ARBA00022692"/>
    </source>
</evidence>
<evidence type="ECO:0000256" key="5">
    <source>
        <dbReference type="ARBA" id="ARBA00023136"/>
    </source>
</evidence>
<dbReference type="InterPro" id="IPR003838">
    <property type="entry name" value="ABC3_permease_C"/>
</dbReference>
<organism evidence="11 12">
    <name type="scientific">Acetitomaculum ruminis DSM 5522</name>
    <dbReference type="NCBI Taxonomy" id="1120918"/>
    <lineage>
        <taxon>Bacteria</taxon>
        <taxon>Bacillati</taxon>
        <taxon>Bacillota</taxon>
        <taxon>Clostridia</taxon>
        <taxon>Lachnospirales</taxon>
        <taxon>Lachnospiraceae</taxon>
        <taxon>Acetitomaculum</taxon>
    </lineage>
</organism>
<evidence type="ECO:0000313" key="12">
    <source>
        <dbReference type="Proteomes" id="UP000198838"/>
    </source>
</evidence>
<evidence type="ECO:0000256" key="4">
    <source>
        <dbReference type="ARBA" id="ARBA00022989"/>
    </source>
</evidence>
<evidence type="ECO:0000256" key="6">
    <source>
        <dbReference type="ARBA" id="ARBA00038076"/>
    </source>
</evidence>
<feature type="region of interest" description="Disordered" evidence="7">
    <location>
        <begin position="263"/>
        <end position="305"/>
    </location>
</feature>
<keyword evidence="2" id="KW-1003">Cell membrane</keyword>
<comment type="similarity">
    <text evidence="6">Belongs to the ABC-4 integral membrane protein family.</text>
</comment>
<dbReference type="PANTHER" id="PTHR30572">
    <property type="entry name" value="MEMBRANE COMPONENT OF TRANSPORTER-RELATED"/>
    <property type="match status" value="1"/>
</dbReference>
<evidence type="ECO:0000259" key="9">
    <source>
        <dbReference type="Pfam" id="PF02687"/>
    </source>
</evidence>
<keyword evidence="12" id="KW-1185">Reference proteome</keyword>
<evidence type="ECO:0000256" key="1">
    <source>
        <dbReference type="ARBA" id="ARBA00004651"/>
    </source>
</evidence>
<feature type="transmembrane region" description="Helical" evidence="8">
    <location>
        <begin position="331"/>
        <end position="354"/>
    </location>
</feature>
<gene>
    <name evidence="11" type="ORF">SAMN05216249_1133</name>
</gene>